<keyword evidence="2" id="KW-0472">Membrane</keyword>
<gene>
    <name evidence="4" type="ORF">ACHKAR_08800</name>
</gene>
<dbReference type="EMBL" id="JBIPKE010000015">
    <property type="protein sequence ID" value="MFH6983534.1"/>
    <property type="molecule type" value="Genomic_DNA"/>
</dbReference>
<organism evidence="4 5">
    <name type="scientific">Marinoscillum luteum</name>
    <dbReference type="NCBI Taxonomy" id="861051"/>
    <lineage>
        <taxon>Bacteria</taxon>
        <taxon>Pseudomonadati</taxon>
        <taxon>Bacteroidota</taxon>
        <taxon>Cytophagia</taxon>
        <taxon>Cytophagales</taxon>
        <taxon>Reichenbachiellaceae</taxon>
        <taxon>Marinoscillum</taxon>
    </lineage>
</organism>
<keyword evidence="5" id="KW-1185">Reference proteome</keyword>
<dbReference type="RefSeq" id="WP_395417088.1">
    <property type="nucleotide sequence ID" value="NZ_JBIPKE010000015.1"/>
</dbReference>
<dbReference type="Pfam" id="PF07495">
    <property type="entry name" value="Y_Y_Y"/>
    <property type="match status" value="1"/>
</dbReference>
<sequence>MNRIQPRIWIAIFTLHTGIAHGFQEQPFAKNPSVRGAPEIIHFGLDDFQSDPMMMAMCEDSSGVKYFGNQDGLLIFDGETWARLELPNKSLVKSLYYGSDHKVYLGGFNEFGTVERDKFGQYQYSSMVDMAKVDHLNLDFVYDIHEVQGHIIFRSMSKLIAIKGQKALTIPTSGFYSSAVVDDRLYMANWEDGIKEFDLHTMNFDLLIPKPLYQWNPIVSITAGNSAETLSIFTRDGQIYSYHLESKHFLLVRNLFNKTSTNQVTGAVRTKDGDYYIGTLADQLIMLTANGKTIPLNKPIIGLQDESVNNLYESKNGNLWVLLENGIDCINLSSPVSTVFNKASVFDVQLFQGIWYIATNQGVWASVQGLTGGPFKHMQFEPIAGLDGQAWSLTSIENQLLCGHEKGLFVIKGKDIKQIPASDGVWKVIPIQEKPGHYLVCTYYAPYLMSINSTGDFQIDNVISGFSESSRDILQSEPGVFWVCHGFKGVFRIKINPDYQSVVSVEHFEEAGLPSPYKVNVFSWKGEPVFTTSKGLYSFNDSLDVFQPHSLLNDILDPNIETRKIMETKDRTWYIHNDEVGYFNHEDNPVLQSEAFLQTRGTFNKHMESITLLDNGVLIGTKKGLFAFDLSSRTGSPVPHSVRISQLSYQNGNSRILLPLDNPLEILASQTQNLRFEYTVPQMDMLNDVRYSYQLSGADQVWSDWEDKPWKEYNSLDPGTYEFSVRAKSKLGESFLTAQHTLIVRPPWHQTTLAFVSYFILGLALIFLCVKVILRLLEEQRQRTILEAEKQNKILRLELDRMQLAQEKNQFESTKTSLEEDLLLKSKELANYATLLSRKQELMIELREELTDLENNTRNEKTRQDLKSLIRKIKIRLNDDDYIKVFEANFERAHHEFFSELKERYPDLTSKELRLCALVKMNLTNKEIAPIMNISIRGIETARYRLRKRLSIHDDMVEFLEKLAP</sequence>
<dbReference type="SUPFAM" id="SSF63829">
    <property type="entry name" value="Calcium-dependent phosphotriesterase"/>
    <property type="match status" value="1"/>
</dbReference>
<evidence type="ECO:0000313" key="4">
    <source>
        <dbReference type="EMBL" id="MFH6983534.1"/>
    </source>
</evidence>
<feature type="coiled-coil region" evidence="1">
    <location>
        <begin position="785"/>
        <end position="863"/>
    </location>
</feature>
<dbReference type="Gene3D" id="2.130.10.10">
    <property type="entry name" value="YVTN repeat-like/Quinoprotein amine dehydrogenase"/>
    <property type="match status" value="1"/>
</dbReference>
<proteinExistence type="predicted"/>
<protein>
    <submittedName>
        <fullName evidence="4">Triple tyrosine motif-containing protein</fullName>
    </submittedName>
</protein>
<keyword evidence="1" id="KW-0175">Coiled coil</keyword>
<dbReference type="Proteomes" id="UP001610063">
    <property type="component" value="Unassembled WGS sequence"/>
</dbReference>
<keyword evidence="2" id="KW-1133">Transmembrane helix</keyword>
<name>A0ABW7N7Q3_9BACT</name>
<accession>A0ABW7N7Q3</accession>
<evidence type="ECO:0000259" key="3">
    <source>
        <dbReference type="SMART" id="SM00421"/>
    </source>
</evidence>
<keyword evidence="2" id="KW-0812">Transmembrane</keyword>
<dbReference type="SMART" id="SM00421">
    <property type="entry name" value="HTH_LUXR"/>
    <property type="match status" value="1"/>
</dbReference>
<feature type="transmembrane region" description="Helical" evidence="2">
    <location>
        <begin position="755"/>
        <end position="774"/>
    </location>
</feature>
<reference evidence="4 5" key="1">
    <citation type="journal article" date="2013" name="Int. J. Syst. Evol. Microbiol.">
        <title>Marinoscillum luteum sp. nov., isolated from marine sediment.</title>
        <authorList>
            <person name="Cha I.T."/>
            <person name="Park S.J."/>
            <person name="Kim S.J."/>
            <person name="Kim J.G."/>
            <person name="Jung M.Y."/>
            <person name="Shin K.S."/>
            <person name="Kwon K.K."/>
            <person name="Yang S.H."/>
            <person name="Seo Y.S."/>
            <person name="Rhee S.K."/>
        </authorList>
    </citation>
    <scope>NUCLEOTIDE SEQUENCE [LARGE SCALE GENOMIC DNA]</scope>
    <source>
        <strain evidence="4 5">KCTC 23939</strain>
    </source>
</reference>
<dbReference type="InterPro" id="IPR011123">
    <property type="entry name" value="Y_Y_Y"/>
</dbReference>
<evidence type="ECO:0000256" key="1">
    <source>
        <dbReference type="SAM" id="Coils"/>
    </source>
</evidence>
<dbReference type="InterPro" id="IPR036388">
    <property type="entry name" value="WH-like_DNA-bd_sf"/>
</dbReference>
<dbReference type="InterPro" id="IPR000792">
    <property type="entry name" value="Tscrpt_reg_LuxR_C"/>
</dbReference>
<dbReference type="SUPFAM" id="SSF46894">
    <property type="entry name" value="C-terminal effector domain of the bipartite response regulators"/>
    <property type="match status" value="1"/>
</dbReference>
<evidence type="ECO:0000256" key="2">
    <source>
        <dbReference type="SAM" id="Phobius"/>
    </source>
</evidence>
<evidence type="ECO:0000313" key="5">
    <source>
        <dbReference type="Proteomes" id="UP001610063"/>
    </source>
</evidence>
<dbReference type="InterPro" id="IPR013783">
    <property type="entry name" value="Ig-like_fold"/>
</dbReference>
<feature type="domain" description="HTH luxR-type" evidence="3">
    <location>
        <begin position="905"/>
        <end position="960"/>
    </location>
</feature>
<dbReference type="Gene3D" id="1.10.10.10">
    <property type="entry name" value="Winged helix-like DNA-binding domain superfamily/Winged helix DNA-binding domain"/>
    <property type="match status" value="1"/>
</dbReference>
<dbReference type="InterPro" id="IPR016032">
    <property type="entry name" value="Sig_transdc_resp-reg_C-effctor"/>
</dbReference>
<comment type="caution">
    <text evidence="4">The sequence shown here is derived from an EMBL/GenBank/DDBJ whole genome shotgun (WGS) entry which is preliminary data.</text>
</comment>
<dbReference type="Gene3D" id="2.60.40.10">
    <property type="entry name" value="Immunoglobulins"/>
    <property type="match status" value="1"/>
</dbReference>
<dbReference type="InterPro" id="IPR015943">
    <property type="entry name" value="WD40/YVTN_repeat-like_dom_sf"/>
</dbReference>